<reference evidence="1 2" key="1">
    <citation type="submission" date="2018-11" db="EMBL/GenBank/DDBJ databases">
        <title>Trebonia kvetii gen.nov., sp.nov., a novel acidophilic actinobacterium, and proposal of the new actinobacterial family Treboniaceae fam. nov.</title>
        <authorList>
            <person name="Rapoport D."/>
            <person name="Sagova-Mareckova M."/>
            <person name="Sedlacek I."/>
            <person name="Provaznik J."/>
            <person name="Kralova S."/>
            <person name="Pavlinic D."/>
            <person name="Benes V."/>
            <person name="Kopecky J."/>
        </authorList>
    </citation>
    <scope>NUCLEOTIDE SEQUENCE [LARGE SCALE GENOMIC DNA]</scope>
    <source>
        <strain evidence="1 2">15Tr583</strain>
    </source>
</reference>
<gene>
    <name evidence="1" type="ORF">EAS64_31520</name>
</gene>
<evidence type="ECO:0000313" key="1">
    <source>
        <dbReference type="EMBL" id="TVZ01962.1"/>
    </source>
</evidence>
<name>A0A6P2BSC9_9ACTN</name>
<sequence length="66" mass="6960">MVVVAGGVQVAGILLCVMDNRDLTKCECFIDLPMTETKEKVKGMLIAAMSDGTVLARFGRQAAGSV</sequence>
<proteinExistence type="predicted"/>
<accession>A0A6P2BSC9</accession>
<dbReference type="RefSeq" id="WP_145858935.1">
    <property type="nucleotide sequence ID" value="NZ_RPFW01000006.1"/>
</dbReference>
<dbReference type="EMBL" id="RPFW01000006">
    <property type="protein sequence ID" value="TVZ01962.1"/>
    <property type="molecule type" value="Genomic_DNA"/>
</dbReference>
<protein>
    <submittedName>
        <fullName evidence="1">Uncharacterized protein</fullName>
    </submittedName>
</protein>
<comment type="caution">
    <text evidence="1">The sequence shown here is derived from an EMBL/GenBank/DDBJ whole genome shotgun (WGS) entry which is preliminary data.</text>
</comment>
<keyword evidence="2" id="KW-1185">Reference proteome</keyword>
<evidence type="ECO:0000313" key="2">
    <source>
        <dbReference type="Proteomes" id="UP000460272"/>
    </source>
</evidence>
<dbReference type="Proteomes" id="UP000460272">
    <property type="component" value="Unassembled WGS sequence"/>
</dbReference>
<dbReference type="OrthoDB" id="3694795at2"/>
<dbReference type="AlphaFoldDB" id="A0A6P2BSC9"/>
<organism evidence="1 2">
    <name type="scientific">Trebonia kvetii</name>
    <dbReference type="NCBI Taxonomy" id="2480626"/>
    <lineage>
        <taxon>Bacteria</taxon>
        <taxon>Bacillati</taxon>
        <taxon>Actinomycetota</taxon>
        <taxon>Actinomycetes</taxon>
        <taxon>Streptosporangiales</taxon>
        <taxon>Treboniaceae</taxon>
        <taxon>Trebonia</taxon>
    </lineage>
</organism>